<dbReference type="InterPro" id="IPR035905">
    <property type="entry name" value="Barstar-like_sf"/>
</dbReference>
<evidence type="ECO:0000313" key="4">
    <source>
        <dbReference type="Proteomes" id="UP000184221"/>
    </source>
</evidence>
<dbReference type="RefSeq" id="WP_072778954.1">
    <property type="nucleotide sequence ID" value="NZ_FQXC01000004.1"/>
</dbReference>
<dbReference type="SUPFAM" id="SSF52038">
    <property type="entry name" value="Barstar-related"/>
    <property type="match status" value="1"/>
</dbReference>
<feature type="domain" description="Barstar (barnase inhibitor)" evidence="2">
    <location>
        <begin position="1"/>
        <end position="84"/>
    </location>
</feature>
<evidence type="ECO:0000256" key="1">
    <source>
        <dbReference type="ARBA" id="ARBA00006845"/>
    </source>
</evidence>
<keyword evidence="4" id="KW-1185">Reference proteome</keyword>
<gene>
    <name evidence="3" type="ORF">SAMN05443551_3165</name>
</gene>
<organism evidence="3 4">
    <name type="scientific">Marivita hallyeonensis</name>
    <dbReference type="NCBI Taxonomy" id="996342"/>
    <lineage>
        <taxon>Bacteria</taxon>
        <taxon>Pseudomonadati</taxon>
        <taxon>Pseudomonadota</taxon>
        <taxon>Alphaproteobacteria</taxon>
        <taxon>Rhodobacterales</taxon>
        <taxon>Roseobacteraceae</taxon>
        <taxon>Marivita</taxon>
    </lineage>
</organism>
<evidence type="ECO:0000313" key="3">
    <source>
        <dbReference type="EMBL" id="SHH80592.1"/>
    </source>
</evidence>
<sequence>MKSLRIDVSDCKYVDDVYGRLLAILDAPEWHGHNLDALWDSITSDINGLLPPYCIEVVGYKDVPEPVSALLSRIKAVFEEAQKDENIRVQLRFG</sequence>
<dbReference type="EMBL" id="FQXC01000004">
    <property type="protein sequence ID" value="SHH80592.1"/>
    <property type="molecule type" value="Genomic_DNA"/>
</dbReference>
<evidence type="ECO:0000259" key="2">
    <source>
        <dbReference type="Pfam" id="PF01337"/>
    </source>
</evidence>
<dbReference type="Proteomes" id="UP000184221">
    <property type="component" value="Unassembled WGS sequence"/>
</dbReference>
<protein>
    <submittedName>
        <fullName evidence="3">Barstar, RNAse (Barnase) inhibitor</fullName>
    </submittedName>
</protein>
<comment type="similarity">
    <text evidence="1">Belongs to the barstar family.</text>
</comment>
<dbReference type="AlphaFoldDB" id="A0A1M5VZ92"/>
<dbReference type="STRING" id="996342.SAMN05443551_3165"/>
<accession>A0A1M5VZ92</accession>
<name>A0A1M5VZ92_9RHOB</name>
<reference evidence="3 4" key="1">
    <citation type="submission" date="2016-11" db="EMBL/GenBank/DDBJ databases">
        <authorList>
            <person name="Jaros S."/>
            <person name="Januszkiewicz K."/>
            <person name="Wedrychowicz H."/>
        </authorList>
    </citation>
    <scope>NUCLEOTIDE SEQUENCE [LARGE SCALE GENOMIC DNA]</scope>
    <source>
        <strain evidence="3 4">DSM 29431</strain>
    </source>
</reference>
<dbReference type="Pfam" id="PF01337">
    <property type="entry name" value="Barstar"/>
    <property type="match status" value="1"/>
</dbReference>
<dbReference type="Gene3D" id="3.30.370.10">
    <property type="entry name" value="Barstar-like"/>
    <property type="match status" value="1"/>
</dbReference>
<proteinExistence type="inferred from homology"/>
<dbReference type="InterPro" id="IPR000468">
    <property type="entry name" value="Barstar"/>
</dbReference>